<dbReference type="SUPFAM" id="SSF47413">
    <property type="entry name" value="lambda repressor-like DNA-binding domains"/>
    <property type="match status" value="1"/>
</dbReference>
<dbReference type="PROSITE" id="PS50943">
    <property type="entry name" value="HTH_CROC1"/>
    <property type="match status" value="1"/>
</dbReference>
<dbReference type="SMART" id="SM00530">
    <property type="entry name" value="HTH_XRE"/>
    <property type="match status" value="1"/>
</dbReference>
<sequence>MTNELSKRIIDLRESKNWTQTQLAEKMGLSKSTMSKIESGYRKITTDELKLLAEIFGVSTDYLLGITPPVSSAQLAPFDIHDLLDSNVQILYNDQGFLSKTDRSYINDLLAVYFSHKEDDK</sequence>
<dbReference type="PANTHER" id="PTHR46558:SF14">
    <property type="entry name" value="HTH-TYPE TRANSCRIPTIONAL REGULATOR ANSR"/>
    <property type="match status" value="1"/>
</dbReference>
<dbReference type="CDD" id="cd00093">
    <property type="entry name" value="HTH_XRE"/>
    <property type="match status" value="1"/>
</dbReference>
<name>A0ABZ2SJ58_9ENTE</name>
<dbReference type="RefSeq" id="WP_207871688.1">
    <property type="nucleotide sequence ID" value="NZ_CP147251.1"/>
</dbReference>
<organism evidence="3 4">
    <name type="scientific">Candidatus Enterococcus lowellii</name>
    <dbReference type="NCBI Taxonomy" id="2230877"/>
    <lineage>
        <taxon>Bacteria</taxon>
        <taxon>Bacillati</taxon>
        <taxon>Bacillota</taxon>
        <taxon>Bacilli</taxon>
        <taxon>Lactobacillales</taxon>
        <taxon>Enterococcaceae</taxon>
        <taxon>Enterococcus</taxon>
    </lineage>
</organism>
<gene>
    <name evidence="3" type="ORF">DOK78_000082</name>
</gene>
<keyword evidence="1" id="KW-0238">DNA-binding</keyword>
<dbReference type="InterPro" id="IPR001387">
    <property type="entry name" value="Cro/C1-type_HTH"/>
</dbReference>
<feature type="domain" description="HTH cro/C1-type" evidence="2">
    <location>
        <begin position="9"/>
        <end position="63"/>
    </location>
</feature>
<evidence type="ECO:0000256" key="1">
    <source>
        <dbReference type="ARBA" id="ARBA00023125"/>
    </source>
</evidence>
<reference evidence="3 4" key="2">
    <citation type="submission" date="2024-03" db="EMBL/GenBank/DDBJ databases">
        <title>The Genome Sequence of Enterococcus sp. DIV2402.</title>
        <authorList>
            <consortium name="The Broad Institute Genomics Platform"/>
            <consortium name="The Broad Institute Microbial Omics Core"/>
            <consortium name="The Broad Institute Genomic Center for Infectious Diseases"/>
            <person name="Earl A."/>
            <person name="Manson A."/>
            <person name="Gilmore M."/>
            <person name="Schwartman J."/>
            <person name="Shea T."/>
            <person name="Abouelleil A."/>
            <person name="Cao P."/>
            <person name="Chapman S."/>
            <person name="Cusick C."/>
            <person name="Young S."/>
            <person name="Neafsey D."/>
            <person name="Nusbaum C."/>
            <person name="Birren B."/>
        </authorList>
    </citation>
    <scope>NUCLEOTIDE SEQUENCE [LARGE SCALE GENOMIC DNA]</scope>
    <source>
        <strain evidence="3 4">DIV2402</strain>
    </source>
</reference>
<reference evidence="3 4" key="1">
    <citation type="submission" date="2021-03" db="EMBL/GenBank/DDBJ databases">
        <authorList>
            <person name="Gilmore M.S."/>
            <person name="Schwartzman J."/>
            <person name="Van Tyne D."/>
            <person name="Martin M."/>
            <person name="Earl A.M."/>
            <person name="Manson A.L."/>
            <person name="Straub T."/>
            <person name="Salamzade R."/>
            <person name="Saavedra J."/>
            <person name="Lebreton F."/>
            <person name="Prichula J."/>
            <person name="Schaufler K."/>
            <person name="Gaca A."/>
            <person name="Sgardioli B."/>
            <person name="Wagenaar J."/>
            <person name="Strong T."/>
        </authorList>
    </citation>
    <scope>NUCLEOTIDE SEQUENCE [LARGE SCALE GENOMIC DNA]</scope>
    <source>
        <strain evidence="3 4">DIV2402</strain>
    </source>
</reference>
<dbReference type="Pfam" id="PF01381">
    <property type="entry name" value="HTH_3"/>
    <property type="match status" value="1"/>
</dbReference>
<dbReference type="Proteomes" id="UP000664701">
    <property type="component" value="Chromosome"/>
</dbReference>
<proteinExistence type="predicted"/>
<evidence type="ECO:0000313" key="4">
    <source>
        <dbReference type="Proteomes" id="UP000664701"/>
    </source>
</evidence>
<dbReference type="Gene3D" id="1.10.260.40">
    <property type="entry name" value="lambda repressor-like DNA-binding domains"/>
    <property type="match status" value="1"/>
</dbReference>
<evidence type="ECO:0000313" key="3">
    <source>
        <dbReference type="EMBL" id="WYJ75507.1"/>
    </source>
</evidence>
<keyword evidence="4" id="KW-1185">Reference proteome</keyword>
<dbReference type="InterPro" id="IPR010982">
    <property type="entry name" value="Lambda_DNA-bd_dom_sf"/>
</dbReference>
<accession>A0ABZ2SJ58</accession>
<dbReference type="EMBL" id="CP147251">
    <property type="protein sequence ID" value="WYJ75507.1"/>
    <property type="molecule type" value="Genomic_DNA"/>
</dbReference>
<protein>
    <recommendedName>
        <fullName evidence="2">HTH cro/C1-type domain-containing protein</fullName>
    </recommendedName>
</protein>
<evidence type="ECO:0000259" key="2">
    <source>
        <dbReference type="PROSITE" id="PS50943"/>
    </source>
</evidence>
<dbReference type="PANTHER" id="PTHR46558">
    <property type="entry name" value="TRACRIPTIONAL REGULATORY PROTEIN-RELATED-RELATED"/>
    <property type="match status" value="1"/>
</dbReference>